<proteinExistence type="predicted"/>
<organism evidence="4 5">
    <name type="scientific">Photobacterium toruni</name>
    <dbReference type="NCBI Taxonomy" id="1935446"/>
    <lineage>
        <taxon>Bacteria</taxon>
        <taxon>Pseudomonadati</taxon>
        <taxon>Pseudomonadota</taxon>
        <taxon>Gammaproteobacteria</taxon>
        <taxon>Vibrionales</taxon>
        <taxon>Vibrionaceae</taxon>
        <taxon>Photobacterium</taxon>
    </lineage>
</organism>
<dbReference type="Proteomes" id="UP001306119">
    <property type="component" value="Unassembled WGS sequence"/>
</dbReference>
<accession>A0A1T4TQU5</accession>
<reference evidence="4 5" key="1">
    <citation type="submission" date="2017-02" db="EMBL/GenBank/DDBJ databases">
        <authorList>
            <person name="Peterson S.W."/>
        </authorList>
    </citation>
    <scope>NUCLEOTIDE SEQUENCE [LARGE SCALE GENOMIC DNA]</scope>
    <source>
        <strain evidence="4 5">CECT 9189</strain>
    </source>
</reference>
<dbReference type="OrthoDB" id="5901959at2"/>
<dbReference type="Pfam" id="PF13648">
    <property type="entry name" value="Lipocalin_4"/>
    <property type="match status" value="1"/>
</dbReference>
<evidence type="ECO:0000313" key="5">
    <source>
        <dbReference type="Proteomes" id="UP000191116"/>
    </source>
</evidence>
<protein>
    <submittedName>
        <fullName evidence="3">Lipocalin family protein</fullName>
    </submittedName>
</protein>
<dbReference type="EMBL" id="JAYXUG010000003">
    <property type="protein sequence ID" value="MEC6831284.1"/>
    <property type="molecule type" value="Genomic_DNA"/>
</dbReference>
<reference evidence="3 6" key="2">
    <citation type="submission" date="2024-01" db="EMBL/GenBank/DDBJ databases">
        <title>Active colonisers of the gastrointestinal tract of Atlantic salmon farmed in a warm water region.</title>
        <authorList>
            <person name="Bowman J.P."/>
        </authorList>
    </citation>
    <scope>NUCLEOTIDE SEQUENCE [LARGE SCALE GENOMIC DNA]</scope>
    <source>
        <strain evidence="3 6">S3MW1</strain>
    </source>
</reference>
<name>A0A1T4TQU5_9GAMM</name>
<feature type="signal peptide" evidence="1">
    <location>
        <begin position="1"/>
        <end position="22"/>
    </location>
</feature>
<dbReference type="InterPro" id="IPR024311">
    <property type="entry name" value="Lipocalin-like"/>
</dbReference>
<dbReference type="RefSeq" id="WP_080175157.1">
    <property type="nucleotide sequence ID" value="NZ_AP024854.1"/>
</dbReference>
<gene>
    <name evidence="4" type="ORF">CZ814_02379</name>
    <name evidence="3" type="ORF">VXS06_05820</name>
</gene>
<sequence length="221" mass="25849">MMKTFYFFWIVILSFFSCNTVADDITEFDYPFLLGNWYWFSNQQKGVESEGESYRAMHVMFKSDYQFSMRLLRIDGKVEQWTGNYDIDETHITFISSGNDDQMHTYLLNYNRFVLDGAQFTKLAPEHLAGNWRTTNISGQDVADNISEFALSLRPDFLFSAEISNQAGKTKEHRGVYYLEDDQIVLLYEEGQQDNHFVLNGHDTLTLTNKHFGMEAILNRE</sequence>
<dbReference type="PROSITE" id="PS51257">
    <property type="entry name" value="PROKAR_LIPOPROTEIN"/>
    <property type="match status" value="1"/>
</dbReference>
<feature type="chain" id="PRO_5012278592" evidence="1">
    <location>
        <begin position="23"/>
        <end position="221"/>
    </location>
</feature>
<keyword evidence="6" id="KW-1185">Reference proteome</keyword>
<keyword evidence="1" id="KW-0732">Signal</keyword>
<evidence type="ECO:0000313" key="6">
    <source>
        <dbReference type="Proteomes" id="UP001306119"/>
    </source>
</evidence>
<dbReference type="EMBL" id="FUWP01000013">
    <property type="protein sequence ID" value="SKA42569.1"/>
    <property type="molecule type" value="Genomic_DNA"/>
</dbReference>
<dbReference type="AlphaFoldDB" id="A0A1T4TQU5"/>
<evidence type="ECO:0000313" key="4">
    <source>
        <dbReference type="EMBL" id="SKA42569.1"/>
    </source>
</evidence>
<evidence type="ECO:0000256" key="1">
    <source>
        <dbReference type="SAM" id="SignalP"/>
    </source>
</evidence>
<evidence type="ECO:0000259" key="2">
    <source>
        <dbReference type="Pfam" id="PF13648"/>
    </source>
</evidence>
<evidence type="ECO:0000313" key="3">
    <source>
        <dbReference type="EMBL" id="MEC6831284.1"/>
    </source>
</evidence>
<dbReference type="Proteomes" id="UP000191116">
    <property type="component" value="Unassembled WGS sequence"/>
</dbReference>
<feature type="domain" description="Lipocalin-like" evidence="2">
    <location>
        <begin position="33"/>
        <end position="115"/>
    </location>
</feature>